<sequence>MTRPPLPAGQRAGRRRPMTNRRMFLTMLASAVLRRRSRVLTAMLSSAVGAVTLFCLAAVCLAIPAQMSAQMRQFGANLIVVPVSQDGSSNRIPDAEAHAVIQAVSRASGTGEVESAAYRYETVRINRSPYLLAGIDVDQVRELNGHWSLEGRWPQQGEVIIGKDVAQAAGLEIGSTVTAEYLSSDNLALDNSHLQTATPGASQSPSAGDEPSGSAESSDHAGHSGHSGHSGHGGHSDSEAGSSQGGQAQEPEEEAQGEASWRVAGIVDTGGEEDDIVYAPAVAVEELTGSADAGYDVIEMSIDTSLTPMDSVVSAVDDAGQGLRAEPVSKITSGDTRIITMLNTLFWVVSAVVLALTLVGVSTTMTVVVSERRQEIGLRKALGASGRSIALEFHSEAAVLGAVGGLIGAGLGHVLAVAVCLGVFETSISFNWPLALATVLLSALVAVAASYSPVRRASRIDPALVLKEE</sequence>
<feature type="domain" description="ABC3 transporter permease C-terminal" evidence="9">
    <location>
        <begin position="348"/>
        <end position="462"/>
    </location>
</feature>
<feature type="compositionally biased region" description="Polar residues" evidence="7">
    <location>
        <begin position="195"/>
        <end position="206"/>
    </location>
</feature>
<keyword evidence="4 8" id="KW-1133">Transmembrane helix</keyword>
<keyword evidence="10" id="KW-0547">Nucleotide-binding</keyword>
<accession>A0A448KD72</accession>
<dbReference type="GO" id="GO:0022857">
    <property type="term" value="F:transmembrane transporter activity"/>
    <property type="evidence" value="ECO:0007669"/>
    <property type="project" value="TreeGrafter"/>
</dbReference>
<evidence type="ECO:0000256" key="6">
    <source>
        <dbReference type="ARBA" id="ARBA00038076"/>
    </source>
</evidence>
<protein>
    <submittedName>
        <fullName evidence="10">Macrolide export ATP-binding/permease protein MacB</fullName>
        <ecNumber evidence="10">3.6.3.-</ecNumber>
    </submittedName>
</protein>
<feature type="transmembrane region" description="Helical" evidence="8">
    <location>
        <begin position="345"/>
        <end position="369"/>
    </location>
</feature>
<dbReference type="InterPro" id="IPR050250">
    <property type="entry name" value="Macrolide_Exporter_MacB"/>
</dbReference>
<dbReference type="PANTHER" id="PTHR30572">
    <property type="entry name" value="MEMBRANE COMPONENT OF TRANSPORTER-RELATED"/>
    <property type="match status" value="1"/>
</dbReference>
<keyword evidence="2" id="KW-1003">Cell membrane</keyword>
<dbReference type="STRING" id="1278298.GCA_000428685_01633"/>
<gene>
    <name evidence="10" type="primary">macB_8</name>
    <name evidence="10" type="ORF">NCTC11923_01524</name>
</gene>
<comment type="similarity">
    <text evidence="6">Belongs to the ABC-4 integral membrane protein family.</text>
</comment>
<evidence type="ECO:0000256" key="4">
    <source>
        <dbReference type="ARBA" id="ARBA00022989"/>
    </source>
</evidence>
<evidence type="ECO:0000313" key="10">
    <source>
        <dbReference type="EMBL" id="VEG74875.1"/>
    </source>
</evidence>
<dbReference type="GO" id="GO:0016787">
    <property type="term" value="F:hydrolase activity"/>
    <property type="evidence" value="ECO:0007669"/>
    <property type="project" value="UniProtKB-KW"/>
</dbReference>
<feature type="region of interest" description="Disordered" evidence="7">
    <location>
        <begin position="195"/>
        <end position="260"/>
    </location>
</feature>
<evidence type="ECO:0000313" key="11">
    <source>
        <dbReference type="Proteomes" id="UP000276899"/>
    </source>
</evidence>
<keyword evidence="11" id="KW-1185">Reference proteome</keyword>
<dbReference type="GO" id="GO:0005524">
    <property type="term" value="F:ATP binding"/>
    <property type="evidence" value="ECO:0007669"/>
    <property type="project" value="UniProtKB-KW"/>
</dbReference>
<comment type="subcellular location">
    <subcellularLocation>
        <location evidence="1">Cell membrane</location>
        <topology evidence="1">Multi-pass membrane protein</topology>
    </subcellularLocation>
</comment>
<dbReference type="KEGG" id="asla:NCTC11923_01524"/>
<dbReference type="EC" id="3.6.3.-" evidence="10"/>
<feature type="transmembrane region" description="Helical" evidence="8">
    <location>
        <begin position="397"/>
        <end position="424"/>
    </location>
</feature>
<proteinExistence type="inferred from homology"/>
<evidence type="ECO:0000256" key="2">
    <source>
        <dbReference type="ARBA" id="ARBA00022475"/>
    </source>
</evidence>
<organism evidence="10 11">
    <name type="scientific">Actinomyces slackii</name>
    <dbReference type="NCBI Taxonomy" id="52774"/>
    <lineage>
        <taxon>Bacteria</taxon>
        <taxon>Bacillati</taxon>
        <taxon>Actinomycetota</taxon>
        <taxon>Actinomycetes</taxon>
        <taxon>Actinomycetales</taxon>
        <taxon>Actinomycetaceae</taxon>
        <taxon>Actinomyces</taxon>
    </lineage>
</organism>
<keyword evidence="5 8" id="KW-0472">Membrane</keyword>
<keyword evidence="10" id="KW-0067">ATP-binding</keyword>
<dbReference type="AlphaFoldDB" id="A0A448KD72"/>
<evidence type="ECO:0000259" key="9">
    <source>
        <dbReference type="Pfam" id="PF02687"/>
    </source>
</evidence>
<keyword evidence="3 8" id="KW-0812">Transmembrane</keyword>
<keyword evidence="10" id="KW-0378">Hydrolase</keyword>
<dbReference type="PANTHER" id="PTHR30572:SF4">
    <property type="entry name" value="ABC TRANSPORTER PERMEASE YTRF"/>
    <property type="match status" value="1"/>
</dbReference>
<dbReference type="InterPro" id="IPR003838">
    <property type="entry name" value="ABC3_permease_C"/>
</dbReference>
<dbReference type="Proteomes" id="UP000276899">
    <property type="component" value="Chromosome"/>
</dbReference>
<dbReference type="EMBL" id="LR134363">
    <property type="protein sequence ID" value="VEG74875.1"/>
    <property type="molecule type" value="Genomic_DNA"/>
</dbReference>
<dbReference type="RefSeq" id="WP_051281084.1">
    <property type="nucleotide sequence ID" value="NZ_CBCRWE010000002.1"/>
</dbReference>
<feature type="compositionally biased region" description="Low complexity" evidence="7">
    <location>
        <begin position="239"/>
        <end position="249"/>
    </location>
</feature>
<evidence type="ECO:0000256" key="7">
    <source>
        <dbReference type="SAM" id="MobiDB-lite"/>
    </source>
</evidence>
<dbReference type="Pfam" id="PF02687">
    <property type="entry name" value="FtsX"/>
    <property type="match status" value="1"/>
</dbReference>
<evidence type="ECO:0000256" key="1">
    <source>
        <dbReference type="ARBA" id="ARBA00004651"/>
    </source>
</evidence>
<dbReference type="GO" id="GO:0005886">
    <property type="term" value="C:plasma membrane"/>
    <property type="evidence" value="ECO:0007669"/>
    <property type="project" value="UniProtKB-SubCell"/>
</dbReference>
<evidence type="ECO:0000256" key="8">
    <source>
        <dbReference type="SAM" id="Phobius"/>
    </source>
</evidence>
<reference evidence="10 11" key="1">
    <citation type="submission" date="2018-12" db="EMBL/GenBank/DDBJ databases">
        <authorList>
            <consortium name="Pathogen Informatics"/>
        </authorList>
    </citation>
    <scope>NUCLEOTIDE SEQUENCE [LARGE SCALE GENOMIC DNA]</scope>
    <source>
        <strain evidence="10 11">NCTC11923</strain>
    </source>
</reference>
<evidence type="ECO:0000256" key="5">
    <source>
        <dbReference type="ARBA" id="ARBA00023136"/>
    </source>
</evidence>
<name>A0A448KD72_9ACTO</name>
<feature type="transmembrane region" description="Helical" evidence="8">
    <location>
        <begin position="430"/>
        <end position="451"/>
    </location>
</feature>
<evidence type="ECO:0000256" key="3">
    <source>
        <dbReference type="ARBA" id="ARBA00022692"/>
    </source>
</evidence>